<reference evidence="1" key="1">
    <citation type="submission" date="2016-05" db="EMBL/GenBank/DDBJ databases">
        <authorList>
            <person name="Lavstsen T."/>
            <person name="Jespersen J.S."/>
        </authorList>
    </citation>
    <scope>NUCLEOTIDE SEQUENCE</scope>
    <source>
        <tissue evidence="1">Brain</tissue>
    </source>
</reference>
<feature type="non-terminal residue" evidence="1">
    <location>
        <position position="58"/>
    </location>
</feature>
<feature type="non-terminal residue" evidence="1">
    <location>
        <position position="1"/>
    </location>
</feature>
<dbReference type="InterPro" id="IPR035963">
    <property type="entry name" value="FERM_2"/>
</dbReference>
<dbReference type="GO" id="GO:0035332">
    <property type="term" value="P:positive regulation of hippo signaling"/>
    <property type="evidence" value="ECO:0007669"/>
    <property type="project" value="TreeGrafter"/>
</dbReference>
<dbReference type="InterPro" id="IPR047145">
    <property type="entry name" value="FRMD6-like"/>
</dbReference>
<organism evidence="1">
    <name type="scientific">Nothobranchius rachovii</name>
    <name type="common">bluefin notho</name>
    <dbReference type="NCBI Taxonomy" id="451742"/>
    <lineage>
        <taxon>Eukaryota</taxon>
        <taxon>Metazoa</taxon>
        <taxon>Chordata</taxon>
        <taxon>Craniata</taxon>
        <taxon>Vertebrata</taxon>
        <taxon>Euteleostomi</taxon>
        <taxon>Actinopterygii</taxon>
        <taxon>Neopterygii</taxon>
        <taxon>Teleostei</taxon>
        <taxon>Neoteleostei</taxon>
        <taxon>Acanthomorphata</taxon>
        <taxon>Ovalentaria</taxon>
        <taxon>Atherinomorphae</taxon>
        <taxon>Cyprinodontiformes</taxon>
        <taxon>Nothobranchiidae</taxon>
        <taxon>Nothobranchius</taxon>
    </lineage>
</organism>
<gene>
    <name evidence="1" type="primary">FRMD1</name>
</gene>
<reference evidence="1" key="2">
    <citation type="submission" date="2016-06" db="EMBL/GenBank/DDBJ databases">
        <title>The genome of a short-lived fish provides insights into sex chromosome evolution and the genetic control of aging.</title>
        <authorList>
            <person name="Reichwald K."/>
            <person name="Felder M."/>
            <person name="Petzold A."/>
            <person name="Koch P."/>
            <person name="Groth M."/>
            <person name="Platzer M."/>
        </authorList>
    </citation>
    <scope>NUCLEOTIDE SEQUENCE</scope>
    <source>
        <tissue evidence="1">Brain</tissue>
    </source>
</reference>
<accession>A0A1A8NL28</accession>
<dbReference type="PANTHER" id="PTHR13429:SF7">
    <property type="entry name" value="FERM DOMAIN-CONTAINING PROTEIN 1"/>
    <property type="match status" value="1"/>
</dbReference>
<protein>
    <submittedName>
        <fullName evidence="1">FERM domain containing 1</fullName>
    </submittedName>
</protein>
<dbReference type="SUPFAM" id="SSF47031">
    <property type="entry name" value="Second domain of FERM"/>
    <property type="match status" value="1"/>
</dbReference>
<sequence>LIKRRGRDYLLHHGPVLHSELRGLSRSRAMLQFIKEAWSLQGGAMTFYRLRQVRGYRH</sequence>
<evidence type="ECO:0000313" key="1">
    <source>
        <dbReference type="EMBL" id="SBR69713.1"/>
    </source>
</evidence>
<dbReference type="GO" id="GO:0098592">
    <property type="term" value="C:cytoplasmic side of apical plasma membrane"/>
    <property type="evidence" value="ECO:0007669"/>
    <property type="project" value="TreeGrafter"/>
</dbReference>
<dbReference type="EMBL" id="HAEH01002830">
    <property type="protein sequence ID" value="SBR69713.1"/>
    <property type="molecule type" value="Transcribed_RNA"/>
</dbReference>
<proteinExistence type="predicted"/>
<name>A0A1A8NL28_9TELE</name>
<dbReference type="AlphaFoldDB" id="A0A1A8NL28"/>
<dbReference type="PANTHER" id="PTHR13429">
    <property type="entry name" value="FERM DOMAIN (PROTEIN4.1-EZRIN-RADIXIN-MOESIN) FAMILY"/>
    <property type="match status" value="1"/>
</dbReference>